<evidence type="ECO:0000313" key="1">
    <source>
        <dbReference type="EMBL" id="DAD67077.1"/>
    </source>
</evidence>
<accession>A0A8S5LAP8</accession>
<reference evidence="1" key="1">
    <citation type="journal article" date="2021" name="Proc. Natl. Acad. Sci. U.S.A.">
        <title>A Catalog of Tens of Thousands of Viruses from Human Metagenomes Reveals Hidden Associations with Chronic Diseases.</title>
        <authorList>
            <person name="Tisza M.J."/>
            <person name="Buck C.B."/>
        </authorList>
    </citation>
    <scope>NUCLEOTIDE SEQUENCE</scope>
    <source>
        <strain evidence="1">CtBev14</strain>
    </source>
</reference>
<protein>
    <submittedName>
        <fullName evidence="1">Uncharacterized protein</fullName>
    </submittedName>
</protein>
<dbReference type="EMBL" id="BK014667">
    <property type="protein sequence ID" value="DAD67077.1"/>
    <property type="molecule type" value="Genomic_DNA"/>
</dbReference>
<proteinExistence type="predicted"/>
<organism evidence="1">
    <name type="scientific">Podoviridae sp. ctBev14</name>
    <dbReference type="NCBI Taxonomy" id="2823556"/>
    <lineage>
        <taxon>Viruses</taxon>
        <taxon>Duplodnaviria</taxon>
        <taxon>Heunggongvirae</taxon>
        <taxon>Uroviricota</taxon>
        <taxon>Caudoviricetes</taxon>
    </lineage>
</organism>
<name>A0A8S5LAP8_9CAUD</name>
<sequence length="133" mass="15530">MLDKYDTFLRNRLKAARGTEHEDYWLKEYMIFESYLQDINDGIPTSYYPHEEFMKNLKCIFTNNDTVSDVLSYCYDELPILNYKDIKVGNKDISTIPLNQTITVDYNTQDILIDNEPVTVNGYSLFTLISGSI</sequence>